<keyword evidence="7" id="KW-0812">Transmembrane</keyword>
<dbReference type="PROSITE" id="PS00761">
    <property type="entry name" value="SPASE_I_3"/>
    <property type="match status" value="1"/>
</dbReference>
<dbReference type="Pfam" id="PF10502">
    <property type="entry name" value="Peptidase_S26"/>
    <property type="match status" value="1"/>
</dbReference>
<feature type="active site" evidence="6">
    <location>
        <position position="158"/>
    </location>
</feature>
<dbReference type="AlphaFoldDB" id="A0A917SPU6"/>
<evidence type="ECO:0000256" key="6">
    <source>
        <dbReference type="PIRSR" id="PIRSR600223-1"/>
    </source>
</evidence>
<feature type="transmembrane region" description="Helical" evidence="7">
    <location>
        <begin position="126"/>
        <end position="148"/>
    </location>
</feature>
<evidence type="ECO:0000256" key="2">
    <source>
        <dbReference type="ARBA" id="ARBA00004401"/>
    </source>
</evidence>
<comment type="similarity">
    <text evidence="3 7">Belongs to the peptidase S26 family.</text>
</comment>
<protein>
    <recommendedName>
        <fullName evidence="4 7">Signal peptidase I</fullName>
        <ecNumber evidence="4 7">3.4.21.89</ecNumber>
    </recommendedName>
</protein>
<dbReference type="InterPro" id="IPR019533">
    <property type="entry name" value="Peptidase_S26"/>
</dbReference>
<name>A0A917SPU6_9ACTN</name>
<keyword evidence="11" id="KW-1185">Reference proteome</keyword>
<feature type="compositionally biased region" description="Pro residues" evidence="8">
    <location>
        <begin position="40"/>
        <end position="49"/>
    </location>
</feature>
<reference evidence="10" key="2">
    <citation type="submission" date="2020-09" db="EMBL/GenBank/DDBJ databases">
        <authorList>
            <person name="Sun Q."/>
            <person name="Zhou Y."/>
        </authorList>
    </citation>
    <scope>NUCLEOTIDE SEQUENCE</scope>
    <source>
        <strain evidence="10">CGMCC 4.7308</strain>
    </source>
</reference>
<dbReference type="InterPro" id="IPR019758">
    <property type="entry name" value="Pept_S26A_signal_pept_1_CS"/>
</dbReference>
<proteinExistence type="inferred from homology"/>
<feature type="domain" description="Peptidase S26" evidence="9">
    <location>
        <begin position="131"/>
        <end position="359"/>
    </location>
</feature>
<dbReference type="Proteomes" id="UP000655208">
    <property type="component" value="Unassembled WGS sequence"/>
</dbReference>
<evidence type="ECO:0000313" key="10">
    <source>
        <dbReference type="EMBL" id="GGL90422.1"/>
    </source>
</evidence>
<evidence type="ECO:0000256" key="7">
    <source>
        <dbReference type="RuleBase" id="RU362042"/>
    </source>
</evidence>
<feature type="region of interest" description="Disordered" evidence="8">
    <location>
        <begin position="1"/>
        <end position="101"/>
    </location>
</feature>
<dbReference type="GO" id="GO:0004252">
    <property type="term" value="F:serine-type endopeptidase activity"/>
    <property type="evidence" value="ECO:0007669"/>
    <property type="project" value="InterPro"/>
</dbReference>
<dbReference type="SUPFAM" id="SSF51306">
    <property type="entry name" value="LexA/Signal peptidase"/>
    <property type="match status" value="1"/>
</dbReference>
<dbReference type="EMBL" id="BMNA01000002">
    <property type="protein sequence ID" value="GGL90422.1"/>
    <property type="molecule type" value="Genomic_DNA"/>
</dbReference>
<evidence type="ECO:0000259" key="9">
    <source>
        <dbReference type="Pfam" id="PF10502"/>
    </source>
</evidence>
<evidence type="ECO:0000256" key="1">
    <source>
        <dbReference type="ARBA" id="ARBA00000677"/>
    </source>
</evidence>
<organism evidence="10 11">
    <name type="scientific">Nakamurella endophytica</name>
    <dbReference type="NCBI Taxonomy" id="1748367"/>
    <lineage>
        <taxon>Bacteria</taxon>
        <taxon>Bacillati</taxon>
        <taxon>Actinomycetota</taxon>
        <taxon>Actinomycetes</taxon>
        <taxon>Nakamurellales</taxon>
        <taxon>Nakamurellaceae</taxon>
        <taxon>Nakamurella</taxon>
    </lineage>
</organism>
<dbReference type="PANTHER" id="PTHR43390:SF1">
    <property type="entry name" value="CHLOROPLAST PROCESSING PEPTIDASE"/>
    <property type="match status" value="1"/>
</dbReference>
<comment type="catalytic activity">
    <reaction evidence="1 7">
        <text>Cleavage of hydrophobic, N-terminal signal or leader sequences from secreted and periplasmic proteins.</text>
        <dbReference type="EC" id="3.4.21.89"/>
    </reaction>
</comment>
<dbReference type="GO" id="GO:0005886">
    <property type="term" value="C:plasma membrane"/>
    <property type="evidence" value="ECO:0007669"/>
    <property type="project" value="UniProtKB-SubCell"/>
</dbReference>
<comment type="subcellular location">
    <subcellularLocation>
        <location evidence="2">Cell membrane</location>
        <topology evidence="2">Single-pass type II membrane protein</topology>
    </subcellularLocation>
    <subcellularLocation>
        <location evidence="7">Membrane</location>
        <topology evidence="7">Single-pass type II membrane protein</topology>
    </subcellularLocation>
</comment>
<keyword evidence="5 7" id="KW-0378">Hydrolase</keyword>
<dbReference type="PANTHER" id="PTHR43390">
    <property type="entry name" value="SIGNAL PEPTIDASE I"/>
    <property type="match status" value="1"/>
</dbReference>
<dbReference type="EC" id="3.4.21.89" evidence="4 7"/>
<keyword evidence="7" id="KW-0472">Membrane</keyword>
<feature type="active site" evidence="6">
    <location>
        <position position="235"/>
    </location>
</feature>
<gene>
    <name evidence="10" type="ORF">GCM10011594_07580</name>
</gene>
<dbReference type="Gene3D" id="2.10.109.10">
    <property type="entry name" value="Umud Fragment, subunit A"/>
    <property type="match status" value="1"/>
</dbReference>
<dbReference type="InterPro" id="IPR000223">
    <property type="entry name" value="Pept_S26A_signal_pept_1"/>
</dbReference>
<evidence type="ECO:0000256" key="8">
    <source>
        <dbReference type="SAM" id="MobiDB-lite"/>
    </source>
</evidence>
<evidence type="ECO:0000256" key="4">
    <source>
        <dbReference type="ARBA" id="ARBA00013208"/>
    </source>
</evidence>
<accession>A0A917SPU6</accession>
<dbReference type="CDD" id="cd06530">
    <property type="entry name" value="S26_SPase_I"/>
    <property type="match status" value="1"/>
</dbReference>
<reference evidence="10" key="1">
    <citation type="journal article" date="2014" name="Int. J. Syst. Evol. Microbiol.">
        <title>Complete genome sequence of Corynebacterium casei LMG S-19264T (=DSM 44701T), isolated from a smear-ripened cheese.</title>
        <authorList>
            <consortium name="US DOE Joint Genome Institute (JGI-PGF)"/>
            <person name="Walter F."/>
            <person name="Albersmeier A."/>
            <person name="Kalinowski J."/>
            <person name="Ruckert C."/>
        </authorList>
    </citation>
    <scope>NUCLEOTIDE SEQUENCE</scope>
    <source>
        <strain evidence="10">CGMCC 4.7308</strain>
    </source>
</reference>
<dbReference type="InterPro" id="IPR036286">
    <property type="entry name" value="LexA/Signal_pep-like_sf"/>
</dbReference>
<keyword evidence="7" id="KW-0645">Protease</keyword>
<comment type="caution">
    <text evidence="10">The sequence shown here is derived from an EMBL/GenBank/DDBJ whole genome shotgun (WGS) entry which is preliminary data.</text>
</comment>
<sequence>MVSDQVGRTGHEGTGPIEDPVVRPEASGPVDGRAVSGPAPADPAAPVPGPRDAGLDDTPDAAVAGLPASAQDAARDPATPSDTTAAVPQPPVDAARDASGDAVHAASVERWRRMSDRRNRKAKRPFWVELPILLVVAFVLTFLIQTFIAKVYYVPSGSMEQTLHGVSSGGDRILASKIVYDFRDPHPGDVVVFKGPDTWAPEADIPGPSNWFGKLLQSLGSVIGIAPPNEKDFVKRVIAVGGQTVACCDDQGNVTVDGRSLVEPYLYEPLPFTPGTQDCAVSPDRQHYESERCFAPYTVPAGQLWVMGDHRSESSDSSFLCWGLTPEGEKAYQAANVNGDGCNRPIPQDNVIGKAIFIVMPPSRWHTIGDPDIDPQAQALSAPASSAVPAAGGLLLTGALRGGWALRPARRRARRARRAARRAAQEAS</sequence>
<keyword evidence="7" id="KW-1133">Transmembrane helix</keyword>
<evidence type="ECO:0000313" key="11">
    <source>
        <dbReference type="Proteomes" id="UP000655208"/>
    </source>
</evidence>
<dbReference type="GO" id="GO:0006465">
    <property type="term" value="P:signal peptide processing"/>
    <property type="evidence" value="ECO:0007669"/>
    <property type="project" value="InterPro"/>
</dbReference>
<dbReference type="GO" id="GO:0009003">
    <property type="term" value="F:signal peptidase activity"/>
    <property type="evidence" value="ECO:0007669"/>
    <property type="project" value="UniProtKB-EC"/>
</dbReference>
<evidence type="ECO:0000256" key="5">
    <source>
        <dbReference type="ARBA" id="ARBA00022801"/>
    </source>
</evidence>
<dbReference type="NCBIfam" id="TIGR02227">
    <property type="entry name" value="sigpep_I_bact"/>
    <property type="match status" value="1"/>
</dbReference>
<dbReference type="PRINTS" id="PR00727">
    <property type="entry name" value="LEADERPTASE"/>
</dbReference>
<evidence type="ECO:0000256" key="3">
    <source>
        <dbReference type="ARBA" id="ARBA00009370"/>
    </source>
</evidence>